<dbReference type="FunFam" id="1.10.10.10:FF:000001">
    <property type="entry name" value="LysR family transcriptional regulator"/>
    <property type="match status" value="1"/>
</dbReference>
<reference evidence="7" key="1">
    <citation type="submission" date="2016-10" db="EMBL/GenBank/DDBJ databases">
        <authorList>
            <person name="Varghese N."/>
            <person name="Submissions S."/>
        </authorList>
    </citation>
    <scope>NUCLEOTIDE SEQUENCE [LARGE SCALE GENOMIC DNA]</scope>
    <source>
        <strain evidence="7">DSM 23676</strain>
    </source>
</reference>
<feature type="domain" description="HTH lysR-type" evidence="5">
    <location>
        <begin position="4"/>
        <end position="62"/>
    </location>
</feature>
<dbReference type="OrthoDB" id="3461141at2"/>
<dbReference type="PANTHER" id="PTHR30346:SF0">
    <property type="entry name" value="HCA OPERON TRANSCRIPTIONAL ACTIVATOR HCAR"/>
    <property type="match status" value="1"/>
</dbReference>
<dbReference type="RefSeq" id="WP_092012851.1">
    <property type="nucleotide sequence ID" value="NZ_LT629766.1"/>
</dbReference>
<dbReference type="Pfam" id="PF03466">
    <property type="entry name" value="LysR_substrate"/>
    <property type="match status" value="1"/>
</dbReference>
<dbReference type="SUPFAM" id="SSF46785">
    <property type="entry name" value="Winged helix' DNA-binding domain"/>
    <property type="match status" value="1"/>
</dbReference>
<dbReference type="EMBL" id="LT629766">
    <property type="protein sequence ID" value="SDS52381.1"/>
    <property type="molecule type" value="Genomic_DNA"/>
</dbReference>
<gene>
    <name evidence="6" type="ORF">SAMN04489752_1896</name>
</gene>
<dbReference type="STRING" id="1136497.SAMN04489752_1896"/>
<dbReference type="GO" id="GO:0032993">
    <property type="term" value="C:protein-DNA complex"/>
    <property type="evidence" value="ECO:0007669"/>
    <property type="project" value="TreeGrafter"/>
</dbReference>
<keyword evidence="7" id="KW-1185">Reference proteome</keyword>
<dbReference type="InterPro" id="IPR036388">
    <property type="entry name" value="WH-like_DNA-bd_sf"/>
</dbReference>
<keyword evidence="2" id="KW-0805">Transcription regulation</keyword>
<dbReference type="SUPFAM" id="SSF53850">
    <property type="entry name" value="Periplasmic binding protein-like II"/>
    <property type="match status" value="1"/>
</dbReference>
<dbReference type="AlphaFoldDB" id="A0A1H1SWR7"/>
<organism evidence="6 7">
    <name type="scientific">Brevibacterium siliguriense</name>
    <dbReference type="NCBI Taxonomy" id="1136497"/>
    <lineage>
        <taxon>Bacteria</taxon>
        <taxon>Bacillati</taxon>
        <taxon>Actinomycetota</taxon>
        <taxon>Actinomycetes</taxon>
        <taxon>Micrococcales</taxon>
        <taxon>Brevibacteriaceae</taxon>
        <taxon>Brevibacterium</taxon>
    </lineage>
</organism>
<evidence type="ECO:0000256" key="4">
    <source>
        <dbReference type="ARBA" id="ARBA00023163"/>
    </source>
</evidence>
<keyword evidence="3 6" id="KW-0238">DNA-binding</keyword>
<dbReference type="Gene3D" id="1.10.10.10">
    <property type="entry name" value="Winged helix-like DNA-binding domain superfamily/Winged helix DNA-binding domain"/>
    <property type="match status" value="1"/>
</dbReference>
<accession>A0A1H1SWR7</accession>
<sequence length="319" mass="34651">MTDFTLRQLEYFLAVLDRGSVSDAAKDCRVSQATVSAALAQLEKQLKVTLIARGPARRARPTSAGREFGVRAREILSHVSDAVESLNDESAALQGPLRIGCIPTAGPRMLPATAAQFVRHHPQVDVSFVEAHPLTVQQMVLNGEVDVAVMYRKQIQIEGITRHDLAEVQLHAIVSADHPAADQDGVDIAELIDDPLILLDSPPTADLLISQIRGIGFEPSVRWLIPNAETIRSMVGLGLGFSLANAVPHPNTLTFQGMPVRYLPVTNPEFANTIVGVTMAGARLSKKLTAALDILRKTAAETDPHRWNRQSRTPTSPQH</sequence>
<dbReference type="PROSITE" id="PS50931">
    <property type="entry name" value="HTH_LYSR"/>
    <property type="match status" value="1"/>
</dbReference>
<dbReference type="Pfam" id="PF00126">
    <property type="entry name" value="HTH_1"/>
    <property type="match status" value="1"/>
</dbReference>
<evidence type="ECO:0000256" key="3">
    <source>
        <dbReference type="ARBA" id="ARBA00023125"/>
    </source>
</evidence>
<dbReference type="Gene3D" id="3.40.190.10">
    <property type="entry name" value="Periplasmic binding protein-like II"/>
    <property type="match status" value="2"/>
</dbReference>
<evidence type="ECO:0000313" key="7">
    <source>
        <dbReference type="Proteomes" id="UP000199597"/>
    </source>
</evidence>
<evidence type="ECO:0000313" key="6">
    <source>
        <dbReference type="EMBL" id="SDS52381.1"/>
    </source>
</evidence>
<protein>
    <submittedName>
        <fullName evidence="6">DNA-binding transcriptional regulator, LysR family</fullName>
    </submittedName>
</protein>
<evidence type="ECO:0000256" key="1">
    <source>
        <dbReference type="ARBA" id="ARBA00009437"/>
    </source>
</evidence>
<proteinExistence type="inferred from homology"/>
<dbReference type="InterPro" id="IPR000847">
    <property type="entry name" value="LysR_HTH_N"/>
</dbReference>
<dbReference type="PANTHER" id="PTHR30346">
    <property type="entry name" value="TRANSCRIPTIONAL DUAL REGULATOR HCAR-RELATED"/>
    <property type="match status" value="1"/>
</dbReference>
<evidence type="ECO:0000259" key="5">
    <source>
        <dbReference type="PROSITE" id="PS50931"/>
    </source>
</evidence>
<dbReference type="InterPro" id="IPR036390">
    <property type="entry name" value="WH_DNA-bd_sf"/>
</dbReference>
<dbReference type="GO" id="GO:0003700">
    <property type="term" value="F:DNA-binding transcription factor activity"/>
    <property type="evidence" value="ECO:0007669"/>
    <property type="project" value="InterPro"/>
</dbReference>
<name>A0A1H1SWR7_9MICO</name>
<comment type="similarity">
    <text evidence="1">Belongs to the LysR transcriptional regulatory family.</text>
</comment>
<dbReference type="Proteomes" id="UP000199597">
    <property type="component" value="Chromosome I"/>
</dbReference>
<dbReference type="InterPro" id="IPR005119">
    <property type="entry name" value="LysR_subst-bd"/>
</dbReference>
<evidence type="ECO:0000256" key="2">
    <source>
        <dbReference type="ARBA" id="ARBA00023015"/>
    </source>
</evidence>
<dbReference type="GO" id="GO:0003677">
    <property type="term" value="F:DNA binding"/>
    <property type="evidence" value="ECO:0007669"/>
    <property type="project" value="UniProtKB-KW"/>
</dbReference>
<keyword evidence="4" id="KW-0804">Transcription</keyword>